<feature type="region of interest" description="Disordered" evidence="9">
    <location>
        <begin position="828"/>
        <end position="942"/>
    </location>
</feature>
<dbReference type="PROSITE" id="PS00344">
    <property type="entry name" value="GATA_ZN_FINGER_1"/>
    <property type="match status" value="1"/>
</dbReference>
<dbReference type="Pfam" id="PF08550">
    <property type="entry name" value="GATA_AreA"/>
    <property type="match status" value="1"/>
</dbReference>
<evidence type="ECO:0000313" key="12">
    <source>
        <dbReference type="Proteomes" id="UP000198372"/>
    </source>
</evidence>
<feature type="region of interest" description="Disordered" evidence="9">
    <location>
        <begin position="168"/>
        <end position="291"/>
    </location>
</feature>
<keyword evidence="4" id="KW-0862">Zinc</keyword>
<dbReference type="GO" id="GO:0045944">
    <property type="term" value="P:positive regulation of transcription by RNA polymerase II"/>
    <property type="evidence" value="ECO:0007669"/>
    <property type="project" value="TreeGrafter"/>
</dbReference>
<dbReference type="CDD" id="cd00202">
    <property type="entry name" value="ZnF_GATA"/>
    <property type="match status" value="1"/>
</dbReference>
<dbReference type="OrthoDB" id="515401at2759"/>
<feature type="compositionally biased region" description="Polar residues" evidence="9">
    <location>
        <begin position="168"/>
        <end position="193"/>
    </location>
</feature>
<evidence type="ECO:0000256" key="7">
    <source>
        <dbReference type="ARBA" id="ARBA00023242"/>
    </source>
</evidence>
<evidence type="ECO:0000256" key="8">
    <source>
        <dbReference type="PROSITE-ProRule" id="PRU00094"/>
    </source>
</evidence>
<feature type="region of interest" description="Disordered" evidence="9">
    <location>
        <begin position="1415"/>
        <end position="1436"/>
    </location>
</feature>
<dbReference type="GO" id="GO:0008270">
    <property type="term" value="F:zinc ion binding"/>
    <property type="evidence" value="ECO:0007669"/>
    <property type="project" value="UniProtKB-KW"/>
</dbReference>
<feature type="region of interest" description="Disordered" evidence="9">
    <location>
        <begin position="1080"/>
        <end position="1111"/>
    </location>
</feature>
<feature type="compositionally biased region" description="Polar residues" evidence="9">
    <location>
        <begin position="1545"/>
        <end position="1557"/>
    </location>
</feature>
<evidence type="ECO:0000256" key="2">
    <source>
        <dbReference type="ARBA" id="ARBA00022723"/>
    </source>
</evidence>
<feature type="compositionally biased region" description="Polar residues" evidence="9">
    <location>
        <begin position="569"/>
        <end position="584"/>
    </location>
</feature>
<dbReference type="GO" id="GO:0000981">
    <property type="term" value="F:DNA-binding transcription factor activity, RNA polymerase II-specific"/>
    <property type="evidence" value="ECO:0007669"/>
    <property type="project" value="TreeGrafter"/>
</dbReference>
<dbReference type="STRING" id="269621.A0A238FGI5"/>
<feature type="compositionally biased region" description="Low complexity" evidence="9">
    <location>
        <begin position="199"/>
        <end position="215"/>
    </location>
</feature>
<evidence type="ECO:0000256" key="6">
    <source>
        <dbReference type="ARBA" id="ARBA00023163"/>
    </source>
</evidence>
<accession>A0A238FGI5</accession>
<feature type="region of interest" description="Disordered" evidence="9">
    <location>
        <begin position="120"/>
        <end position="146"/>
    </location>
</feature>
<organism evidence="11 12">
    <name type="scientific">Microbotryum intermedium</name>
    <dbReference type="NCBI Taxonomy" id="269621"/>
    <lineage>
        <taxon>Eukaryota</taxon>
        <taxon>Fungi</taxon>
        <taxon>Dikarya</taxon>
        <taxon>Basidiomycota</taxon>
        <taxon>Pucciniomycotina</taxon>
        <taxon>Microbotryomycetes</taxon>
        <taxon>Microbotryales</taxon>
        <taxon>Microbotryaceae</taxon>
        <taxon>Microbotryum</taxon>
    </lineage>
</organism>
<dbReference type="SMART" id="SM00401">
    <property type="entry name" value="ZnF_GATA"/>
    <property type="match status" value="1"/>
</dbReference>
<keyword evidence="3 8" id="KW-0863">Zinc-finger</keyword>
<feature type="region of interest" description="Disordered" evidence="9">
    <location>
        <begin position="535"/>
        <end position="624"/>
    </location>
</feature>
<gene>
    <name evidence="11" type="ORF">BQ2448_4603</name>
</gene>
<evidence type="ECO:0000313" key="11">
    <source>
        <dbReference type="EMBL" id="SCV71909.1"/>
    </source>
</evidence>
<evidence type="ECO:0000256" key="3">
    <source>
        <dbReference type="ARBA" id="ARBA00022771"/>
    </source>
</evidence>
<dbReference type="Gene3D" id="3.30.50.10">
    <property type="entry name" value="Erythroid Transcription Factor GATA-1, subunit A"/>
    <property type="match status" value="1"/>
</dbReference>
<name>A0A238FGI5_9BASI</name>
<dbReference type="GO" id="GO:0005634">
    <property type="term" value="C:nucleus"/>
    <property type="evidence" value="ECO:0007669"/>
    <property type="project" value="UniProtKB-SubCell"/>
</dbReference>
<evidence type="ECO:0000259" key="10">
    <source>
        <dbReference type="PROSITE" id="PS50114"/>
    </source>
</evidence>
<feature type="region of interest" description="Disordered" evidence="9">
    <location>
        <begin position="443"/>
        <end position="474"/>
    </location>
</feature>
<feature type="compositionally biased region" description="Polar residues" evidence="9">
    <location>
        <begin position="229"/>
        <end position="253"/>
    </location>
</feature>
<keyword evidence="7" id="KW-0539">Nucleus</keyword>
<keyword evidence="6" id="KW-0804">Transcription</keyword>
<keyword evidence="12" id="KW-1185">Reference proteome</keyword>
<evidence type="ECO:0000256" key="1">
    <source>
        <dbReference type="ARBA" id="ARBA00004123"/>
    </source>
</evidence>
<dbReference type="Pfam" id="PF00320">
    <property type="entry name" value="GATA"/>
    <property type="match status" value="1"/>
</dbReference>
<dbReference type="Proteomes" id="UP000198372">
    <property type="component" value="Unassembled WGS sequence"/>
</dbReference>
<feature type="region of interest" description="Disordered" evidence="9">
    <location>
        <begin position="1510"/>
        <end position="1589"/>
    </location>
</feature>
<dbReference type="PANTHER" id="PTHR10071:SF281">
    <property type="entry name" value="BOX A-BINDING FACTOR-RELATED"/>
    <property type="match status" value="1"/>
</dbReference>
<feature type="region of interest" description="Disordered" evidence="9">
    <location>
        <begin position="1306"/>
        <end position="1378"/>
    </location>
</feature>
<feature type="compositionally biased region" description="Basic and acidic residues" evidence="9">
    <location>
        <begin position="845"/>
        <end position="866"/>
    </location>
</feature>
<proteinExistence type="predicted"/>
<dbReference type="InterPro" id="IPR013860">
    <property type="entry name" value="AreA_GATA"/>
</dbReference>
<feature type="compositionally biased region" description="Low complexity" evidence="9">
    <location>
        <begin position="443"/>
        <end position="456"/>
    </location>
</feature>
<protein>
    <submittedName>
        <fullName evidence="11">BQ2448_4603 protein</fullName>
    </submittedName>
</protein>
<dbReference type="GO" id="GO:0000978">
    <property type="term" value="F:RNA polymerase II cis-regulatory region sequence-specific DNA binding"/>
    <property type="evidence" value="ECO:0007669"/>
    <property type="project" value="TreeGrafter"/>
</dbReference>
<dbReference type="GO" id="GO:0000122">
    <property type="term" value="P:negative regulation of transcription by RNA polymerase II"/>
    <property type="evidence" value="ECO:0007669"/>
    <property type="project" value="TreeGrafter"/>
</dbReference>
<feature type="compositionally biased region" description="Low complexity" evidence="9">
    <location>
        <begin position="1080"/>
        <end position="1091"/>
    </location>
</feature>
<evidence type="ECO:0000256" key="5">
    <source>
        <dbReference type="ARBA" id="ARBA00023015"/>
    </source>
</evidence>
<feature type="region of interest" description="Disordered" evidence="9">
    <location>
        <begin position="1007"/>
        <end position="1036"/>
    </location>
</feature>
<dbReference type="EMBL" id="FMSP01000008">
    <property type="protein sequence ID" value="SCV71909.1"/>
    <property type="molecule type" value="Genomic_DNA"/>
</dbReference>
<evidence type="ECO:0000256" key="4">
    <source>
        <dbReference type="ARBA" id="ARBA00022833"/>
    </source>
</evidence>
<dbReference type="SUPFAM" id="SSF57716">
    <property type="entry name" value="Glucocorticoid receptor-like (DNA-binding domain)"/>
    <property type="match status" value="1"/>
</dbReference>
<feature type="region of interest" description="Disordered" evidence="9">
    <location>
        <begin position="730"/>
        <end position="756"/>
    </location>
</feature>
<feature type="compositionally biased region" description="Polar residues" evidence="9">
    <location>
        <begin position="280"/>
        <end position="289"/>
    </location>
</feature>
<dbReference type="PRINTS" id="PR00619">
    <property type="entry name" value="GATAZNFINGER"/>
</dbReference>
<feature type="compositionally biased region" description="Low complexity" evidence="9">
    <location>
        <begin position="604"/>
        <end position="620"/>
    </location>
</feature>
<dbReference type="InterPro" id="IPR013088">
    <property type="entry name" value="Znf_NHR/GATA"/>
</dbReference>
<evidence type="ECO:0000256" key="9">
    <source>
        <dbReference type="SAM" id="MobiDB-lite"/>
    </source>
</evidence>
<reference evidence="12" key="1">
    <citation type="submission" date="2016-09" db="EMBL/GenBank/DDBJ databases">
        <authorList>
            <person name="Jeantristanb JTB J.-T."/>
            <person name="Ricardo R."/>
        </authorList>
    </citation>
    <scope>NUCLEOTIDE SEQUENCE [LARGE SCALE GENOMIC DNA]</scope>
</reference>
<dbReference type="PANTHER" id="PTHR10071">
    <property type="entry name" value="TRANSCRIPTION FACTOR GATA FAMILY MEMBER"/>
    <property type="match status" value="1"/>
</dbReference>
<feature type="compositionally biased region" description="Low complexity" evidence="9">
    <location>
        <begin position="135"/>
        <end position="146"/>
    </location>
</feature>
<keyword evidence="2" id="KW-0479">Metal-binding</keyword>
<feature type="compositionally biased region" description="Low complexity" evidence="9">
    <location>
        <begin position="1564"/>
        <end position="1581"/>
    </location>
</feature>
<dbReference type="InterPro" id="IPR039355">
    <property type="entry name" value="Transcription_factor_GATA"/>
</dbReference>
<feature type="compositionally biased region" description="Polar residues" evidence="9">
    <location>
        <begin position="535"/>
        <end position="554"/>
    </location>
</feature>
<feature type="compositionally biased region" description="Low complexity" evidence="9">
    <location>
        <begin position="1415"/>
        <end position="1428"/>
    </location>
</feature>
<feature type="compositionally biased region" description="Polar residues" evidence="9">
    <location>
        <begin position="1092"/>
        <end position="1104"/>
    </location>
</feature>
<feature type="compositionally biased region" description="Low complexity" evidence="9">
    <location>
        <begin position="1532"/>
        <end position="1541"/>
    </location>
</feature>
<dbReference type="PROSITE" id="PS50114">
    <property type="entry name" value="GATA_ZN_FINGER_2"/>
    <property type="match status" value="1"/>
</dbReference>
<keyword evidence="5" id="KW-0805">Transcription regulation</keyword>
<feature type="compositionally biased region" description="Low complexity" evidence="9">
    <location>
        <begin position="893"/>
        <end position="903"/>
    </location>
</feature>
<feature type="region of interest" description="Disordered" evidence="9">
    <location>
        <begin position="1177"/>
        <end position="1207"/>
    </location>
</feature>
<feature type="domain" description="GATA-type" evidence="10">
    <location>
        <begin position="1457"/>
        <end position="1510"/>
    </location>
</feature>
<sequence>MLNHLQLHSFTWACVPVPLTPTALPPTHLGPGRATLQVAPIPTVTARLRRCDERTPPLLASSDIVATQSYEPLGWSVGRPTIDEHRLPVDAAAAASEDDEGDVDFSAFIHNSTDSLRDGCIQPAKTADGGAASDTNHLSNRLTSSSSNASTTAFLATIPNASSVLLGSRFSGTTPEESSASTDSSHNSVSPFSSAGAPTVDSYDVTTSESTSSTSPPFANKASFPPLPTTTTNRDMSGPSSASGKTSAASPSSVPLDWRTGTQSGPFTVDGGGGAAAATTVGQQNSTPTPAMPDMMRAALDPNAAAIYNAQLAAQAAYMQALSASLSSAGLSQPTTMPGTSSVSMGSPYSQSEWISAQAQAANYVAAFSRGGPLPPLALQGPPVAQPYPLYNGYPHAQSHSPYTSPIVPQYPSPFGPGKSPMTNPLMHPGMYALHASLDAQRRSQAYSTTSSAAQSPVGSPLADNGPGSAFLSSSLPQGSNFLNRGEATSSRAAGPWRTSSFIKAARGMAASNAGANGAHGSGAHICPRTTPNLNTSGSFSASPLASPSINSPSVGFAGPNPPTLPRGSLSSRTSPNHSRAASISSQFVPVVPTPPVSRPESPKPVVSTSASASSSAQVGSPPPVDYDFSSLEHDLDQFSSTGFASAAAATMSTVGSGTRRVHTGVGAYGVGGYGSPQSPYAVAAESTPSPKVVAEVLGQSVFAPSASRTPSSNEASPIDFAALLQTSNAAGPTSRKASPAATGMASMPSPTDSTIIDDESAEALSRKDPIAAQVWRMFNKAKNTLPNGARMENLTWRLMSMTLKKRREETAATEAEANALLTIDADTLAMPPPTSTGVTISTPEAEREEAKDDVLELRSRTEGTRPHKSGPVGDALEEEARGRQGRSGLGTASASASESPENAQEDDFMDWRAKSQSRSRSRAPDAMDWRAASRSRSRAPDFRVSVAPPTVDSATATANFSRYYGDNSQVSNSSGTQTAHVQLAASLGLSATDDMFTTFDLSSTDFGGSHGSPAAPSNPSAPAIPISGTSSTVSATTSNSLNLGSQFSFAAGSGGNPAASANLSAIESTLNQLIDLHSMSNSNHSTSHSSGRQSANVSPSSSLRGLAKSFGSDDAGFPDVRKASGDSAYASLAQQQLQSLVGRKSSNATRTSASTASSSAYLNAATLAQSSRPFAFSPPSGLSLARPSGALSPRVDGHNSQAQTPFFDAPHPFSYPQSAPGPGNGFINSPIGSLYQETPDVNGASFCDYFNRNDQASTPAGSAFKSPYLSGASAAGQATFESSASMTHVNPSHLLNHLQTPAAYDSDSSLALTSPGDGSRHGTPSPPDPALVGAGAKPLAETSGLPSKLGPIKSSAAAPRRPKQPSAPKVQTGSSVRISASSPDLVSLGHHSAMSPILESISVTSPKVAKVGVASASRTHSRSSTISVQPSIPEGRPLAPSLVGTTAATPSAIGGETEVVKCLNCQTTNTPLWRRDADGRPLCNACGLFRNLHGVDRPANLNTGVIKKRNRARGPKDPTTAKKSRGRSVVRRNSVGASAAPVSITPSSSSRVQMRQSIGPYPSTAARAEAASASTTHSATNSQVPSPS</sequence>
<comment type="subcellular location">
    <subcellularLocation>
        <location evidence="1">Nucleus</location>
    </subcellularLocation>
</comment>
<feature type="compositionally biased region" description="Low complexity" evidence="9">
    <location>
        <begin position="1012"/>
        <end position="1036"/>
    </location>
</feature>
<dbReference type="InterPro" id="IPR000679">
    <property type="entry name" value="Znf_GATA"/>
</dbReference>